<comment type="caution">
    <text evidence="3">The sequence shown here is derived from an EMBL/GenBank/DDBJ whole genome shotgun (WGS) entry which is preliminary data.</text>
</comment>
<organism evidence="3 4">
    <name type="scientific">Sclerotinia nivalis</name>
    <dbReference type="NCBI Taxonomy" id="352851"/>
    <lineage>
        <taxon>Eukaryota</taxon>
        <taxon>Fungi</taxon>
        <taxon>Dikarya</taxon>
        <taxon>Ascomycota</taxon>
        <taxon>Pezizomycotina</taxon>
        <taxon>Leotiomycetes</taxon>
        <taxon>Helotiales</taxon>
        <taxon>Sclerotiniaceae</taxon>
        <taxon>Sclerotinia</taxon>
    </lineage>
</organism>
<feature type="compositionally biased region" description="Low complexity" evidence="1">
    <location>
        <begin position="211"/>
        <end position="221"/>
    </location>
</feature>
<feature type="signal peptide" evidence="2">
    <location>
        <begin position="1"/>
        <end position="18"/>
    </location>
</feature>
<keyword evidence="2" id="KW-0732">Signal</keyword>
<sequence>MKTATGLVFLAGLTFTLGAPSTCMLSPLVPIKAGDKLVTGIENTISGPCELILLFSNDNFLPVTFAFEPIACSAFQKAEIFIPLEVPVGPATFLWQCAGQQATGCIKVSLEGGSGNVDLLNVQQSGTVSCLMPTSTSTSLLTITQPSTTIVSSVITTQFATEMDTMLSISSFTPLSSQSSGITPLGSDHTSATGSTTRSHATVSASDINASSPPSTTGSTTWPHATVSASDINTSSASFTTRKSSSTTTGGADSSNDNPSSSSSTRFESSSVIASNVVFSNSNTFSSSSVTSRTSIALESSLRTTTSNIASIITIVMDQTASQAPACTMDH</sequence>
<feature type="compositionally biased region" description="Low complexity" evidence="1">
    <location>
        <begin position="234"/>
        <end position="266"/>
    </location>
</feature>
<dbReference type="Proteomes" id="UP001152300">
    <property type="component" value="Unassembled WGS sequence"/>
</dbReference>
<dbReference type="EMBL" id="JAPEIS010000004">
    <property type="protein sequence ID" value="KAJ8067021.1"/>
    <property type="molecule type" value="Genomic_DNA"/>
</dbReference>
<keyword evidence="4" id="KW-1185">Reference proteome</keyword>
<feature type="chain" id="PRO_5040939407" evidence="2">
    <location>
        <begin position="19"/>
        <end position="331"/>
    </location>
</feature>
<feature type="compositionally biased region" description="Polar residues" evidence="1">
    <location>
        <begin position="175"/>
        <end position="210"/>
    </location>
</feature>
<name>A0A9X0DKK5_9HELO</name>
<gene>
    <name evidence="3" type="ORF">OCU04_004401</name>
</gene>
<evidence type="ECO:0000313" key="3">
    <source>
        <dbReference type="EMBL" id="KAJ8067021.1"/>
    </source>
</evidence>
<evidence type="ECO:0000256" key="2">
    <source>
        <dbReference type="SAM" id="SignalP"/>
    </source>
</evidence>
<dbReference type="AlphaFoldDB" id="A0A9X0DKK5"/>
<evidence type="ECO:0000313" key="4">
    <source>
        <dbReference type="Proteomes" id="UP001152300"/>
    </source>
</evidence>
<feature type="region of interest" description="Disordered" evidence="1">
    <location>
        <begin position="175"/>
        <end position="266"/>
    </location>
</feature>
<proteinExistence type="predicted"/>
<accession>A0A9X0DKK5</accession>
<evidence type="ECO:0000256" key="1">
    <source>
        <dbReference type="SAM" id="MobiDB-lite"/>
    </source>
</evidence>
<protein>
    <submittedName>
        <fullName evidence="3">Uncharacterized protein</fullName>
    </submittedName>
</protein>
<reference evidence="3" key="1">
    <citation type="submission" date="2022-11" db="EMBL/GenBank/DDBJ databases">
        <title>Genome Resource of Sclerotinia nivalis Strain SnTB1, a Plant Pathogen Isolated from American Ginseng.</title>
        <authorList>
            <person name="Fan S."/>
        </authorList>
    </citation>
    <scope>NUCLEOTIDE SEQUENCE</scope>
    <source>
        <strain evidence="3">SnTB1</strain>
    </source>
</reference>
<dbReference type="OrthoDB" id="5104857at2759"/>